<dbReference type="InterPro" id="IPR036895">
    <property type="entry name" value="Uracil-DNA_glycosylase-like_sf"/>
</dbReference>
<evidence type="ECO:0000256" key="2">
    <source>
        <dbReference type="ARBA" id="ARBA00022723"/>
    </source>
</evidence>
<evidence type="ECO:0000256" key="6">
    <source>
        <dbReference type="ARBA" id="ARBA00023014"/>
    </source>
</evidence>
<keyword evidence="1" id="KW-0004">4Fe-4S</keyword>
<dbReference type="AlphaFoldDB" id="A0A0F9BFZ1"/>
<dbReference type="GO" id="GO:0051539">
    <property type="term" value="F:4 iron, 4 sulfur cluster binding"/>
    <property type="evidence" value="ECO:0007669"/>
    <property type="project" value="UniProtKB-KW"/>
</dbReference>
<dbReference type="InterPro" id="IPR005122">
    <property type="entry name" value="Uracil-DNA_glycosylase-like"/>
</dbReference>
<evidence type="ECO:0000256" key="5">
    <source>
        <dbReference type="ARBA" id="ARBA00023004"/>
    </source>
</evidence>
<dbReference type="Gene3D" id="3.40.470.10">
    <property type="entry name" value="Uracil-DNA glycosylase-like domain"/>
    <property type="match status" value="1"/>
</dbReference>
<dbReference type="InterPro" id="IPR002562">
    <property type="entry name" value="3'-5'_exonuclease_dom"/>
</dbReference>
<feature type="domain" description="Uracil-DNA glycosylase-like" evidence="8">
    <location>
        <begin position="18"/>
        <end position="161"/>
    </location>
</feature>
<keyword evidence="7" id="KW-0234">DNA repair</keyword>
<evidence type="ECO:0000256" key="7">
    <source>
        <dbReference type="ARBA" id="ARBA00023204"/>
    </source>
</evidence>
<dbReference type="SMART" id="SM00986">
    <property type="entry name" value="UDG"/>
    <property type="match status" value="1"/>
</dbReference>
<dbReference type="PANTHER" id="PTHR33693:SF1">
    <property type="entry name" value="TYPE-4 URACIL-DNA GLYCOSYLASE"/>
    <property type="match status" value="1"/>
</dbReference>
<organism evidence="9">
    <name type="scientific">marine sediment metagenome</name>
    <dbReference type="NCBI Taxonomy" id="412755"/>
    <lineage>
        <taxon>unclassified sequences</taxon>
        <taxon>metagenomes</taxon>
        <taxon>ecological metagenomes</taxon>
    </lineage>
</organism>
<proteinExistence type="predicted"/>
<dbReference type="EMBL" id="LAZR01041146">
    <property type="protein sequence ID" value="KKL12722.1"/>
    <property type="molecule type" value="Genomic_DNA"/>
</dbReference>
<dbReference type="GO" id="GO:0008408">
    <property type="term" value="F:3'-5' exonuclease activity"/>
    <property type="evidence" value="ECO:0007669"/>
    <property type="project" value="InterPro"/>
</dbReference>
<dbReference type="GO" id="GO:0097506">
    <property type="term" value="F:deaminated base DNA N-glycosylase activity"/>
    <property type="evidence" value="ECO:0007669"/>
    <property type="project" value="UniProtKB-ARBA"/>
</dbReference>
<comment type="caution">
    <text evidence="9">The sequence shown here is derived from an EMBL/GenBank/DDBJ whole genome shotgun (WGS) entry which is preliminary data.</text>
</comment>
<feature type="non-terminal residue" evidence="9">
    <location>
        <position position="458"/>
    </location>
</feature>
<evidence type="ECO:0000259" key="8">
    <source>
        <dbReference type="SMART" id="SM00986"/>
    </source>
</evidence>
<evidence type="ECO:0000256" key="3">
    <source>
        <dbReference type="ARBA" id="ARBA00022763"/>
    </source>
</evidence>
<reference evidence="9" key="1">
    <citation type="journal article" date="2015" name="Nature">
        <title>Complex archaea that bridge the gap between prokaryotes and eukaryotes.</title>
        <authorList>
            <person name="Spang A."/>
            <person name="Saw J.H."/>
            <person name="Jorgensen S.L."/>
            <person name="Zaremba-Niedzwiedzka K."/>
            <person name="Martijn J."/>
            <person name="Lind A.E."/>
            <person name="van Eijk R."/>
            <person name="Schleper C."/>
            <person name="Guy L."/>
            <person name="Ettema T.J."/>
        </authorList>
    </citation>
    <scope>NUCLEOTIDE SEQUENCE</scope>
</reference>
<dbReference type="InterPro" id="IPR051536">
    <property type="entry name" value="UDG_Type-4/5"/>
</dbReference>
<dbReference type="SUPFAM" id="SSF52141">
    <property type="entry name" value="Uracil-DNA glycosylase-like"/>
    <property type="match status" value="1"/>
</dbReference>
<protein>
    <recommendedName>
        <fullName evidence="8">Uracil-DNA glycosylase-like domain-containing protein</fullName>
    </recommendedName>
</protein>
<dbReference type="SUPFAM" id="SSF53098">
    <property type="entry name" value="Ribonuclease H-like"/>
    <property type="match status" value="1"/>
</dbReference>
<keyword evidence="3" id="KW-0227">DNA damage</keyword>
<dbReference type="GO" id="GO:0046872">
    <property type="term" value="F:metal ion binding"/>
    <property type="evidence" value="ECO:0007669"/>
    <property type="project" value="UniProtKB-KW"/>
</dbReference>
<keyword evidence="5" id="KW-0408">Iron</keyword>
<gene>
    <name evidence="9" type="ORF">LCGC14_2532930</name>
</gene>
<dbReference type="Pfam" id="PF01612">
    <property type="entry name" value="DNA_pol_A_exo1"/>
    <property type="match status" value="1"/>
</dbReference>
<evidence type="ECO:0000256" key="1">
    <source>
        <dbReference type="ARBA" id="ARBA00022485"/>
    </source>
</evidence>
<dbReference type="SMART" id="SM00987">
    <property type="entry name" value="UreE_C"/>
    <property type="match status" value="1"/>
</dbReference>
<dbReference type="GO" id="GO:0006281">
    <property type="term" value="P:DNA repair"/>
    <property type="evidence" value="ECO:0007669"/>
    <property type="project" value="UniProtKB-KW"/>
</dbReference>
<keyword evidence="6" id="KW-0411">Iron-sulfur</keyword>
<evidence type="ECO:0000313" key="9">
    <source>
        <dbReference type="EMBL" id="KKL12722.1"/>
    </source>
</evidence>
<sequence length="458" mass="51852">MICQGCKDQVEKGFTYVEGEGRTPAKFLIVGEAPGATEDREGRPFIGETGVILRRALRELDIMDFYLTNSVRVRPGEGNPDPRMTWIRQCREVCMTETIAEVQPELIVCVGKSALKLFTDQGNIPLVRNRHKTFRYQDIPVVATWHPSYINRDPNAYNWWMADLEAYMLADTWKRTILNSSHRAVEKLSVAALNQQEFTVDVETTGLEPWNGDTLKCAGIRPLGSLTNIVLSSGGYPDLRKLSLDPQVELAGHSLMFDLMWGLEDQEIPACSVKDSLYLHYLLDERYPIRGLKHLARLYTPYEPVDLPKGGLDYGLEMVIPYCSDDVALTDLVIRGIETELTANGIYYQKCAKLYGRVIPILAGMTRTGIPVDKEVLNEAREQEEARVKRALSHIELIWESNRPLAAEECPTCEGLGEVCEALELPTEELIFEPDADWEQCLTCSGEGYWWVEVEWDP</sequence>
<dbReference type="Pfam" id="PF03167">
    <property type="entry name" value="UDG"/>
    <property type="match status" value="1"/>
</dbReference>
<name>A0A0F9BFZ1_9ZZZZ</name>
<accession>A0A0F9BFZ1</accession>
<dbReference type="CDD" id="cd10030">
    <property type="entry name" value="UDG-F4_TTUDGA_SPO1dp_like"/>
    <property type="match status" value="1"/>
</dbReference>
<dbReference type="PANTHER" id="PTHR33693">
    <property type="entry name" value="TYPE-5 URACIL-DNA GLYCOSYLASE"/>
    <property type="match status" value="1"/>
</dbReference>
<keyword evidence="2" id="KW-0479">Metal-binding</keyword>
<evidence type="ECO:0000256" key="4">
    <source>
        <dbReference type="ARBA" id="ARBA00022801"/>
    </source>
</evidence>
<keyword evidence="4" id="KW-0378">Hydrolase</keyword>
<dbReference type="Gene3D" id="3.30.420.10">
    <property type="entry name" value="Ribonuclease H-like superfamily/Ribonuclease H"/>
    <property type="match status" value="1"/>
</dbReference>
<dbReference type="InterPro" id="IPR036397">
    <property type="entry name" value="RNaseH_sf"/>
</dbReference>
<dbReference type="GO" id="GO:0003676">
    <property type="term" value="F:nucleic acid binding"/>
    <property type="evidence" value="ECO:0007669"/>
    <property type="project" value="InterPro"/>
</dbReference>
<dbReference type="InterPro" id="IPR012337">
    <property type="entry name" value="RNaseH-like_sf"/>
</dbReference>